<sequence length="100" mass="10860">MDITRQYLKSVYLQVEPSRLSRYLFYAGVPAVGVAIAALFSLTGPTGPPFGNWVRLIVFPGAVAIGGVPLALLFSYILRTAMVAERTAAITPFTPEQETR</sequence>
<dbReference type="EMBL" id="AOIO01000029">
    <property type="protein sequence ID" value="ELZ00802.1"/>
    <property type="molecule type" value="Genomic_DNA"/>
</dbReference>
<proteinExistence type="predicted"/>
<accession>M0AR46</accession>
<evidence type="ECO:0000313" key="2">
    <source>
        <dbReference type="EMBL" id="ELZ00802.1"/>
    </source>
</evidence>
<dbReference type="Pfam" id="PF25927">
    <property type="entry name" value="DUF7972"/>
    <property type="match status" value="1"/>
</dbReference>
<protein>
    <submittedName>
        <fullName evidence="2">Uncharacterized protein</fullName>
    </submittedName>
</protein>
<keyword evidence="3" id="KW-1185">Reference proteome</keyword>
<name>M0AR46_NATA1</name>
<feature type="transmembrane region" description="Helical" evidence="1">
    <location>
        <begin position="23"/>
        <end position="44"/>
    </location>
</feature>
<feature type="transmembrane region" description="Helical" evidence="1">
    <location>
        <begin position="56"/>
        <end position="78"/>
    </location>
</feature>
<dbReference type="InterPro" id="IPR058278">
    <property type="entry name" value="DUF7972"/>
</dbReference>
<dbReference type="RefSeq" id="WP_006109278.1">
    <property type="nucleotide sequence ID" value="NZ_AOIO01000029.1"/>
</dbReference>
<dbReference type="eggNOG" id="arCOG08131">
    <property type="taxonomic scope" value="Archaea"/>
</dbReference>
<dbReference type="Proteomes" id="UP000011554">
    <property type="component" value="Unassembled WGS sequence"/>
</dbReference>
<keyword evidence="1" id="KW-0812">Transmembrane</keyword>
<evidence type="ECO:0000256" key="1">
    <source>
        <dbReference type="SAM" id="Phobius"/>
    </source>
</evidence>
<comment type="caution">
    <text evidence="2">The sequence shown here is derived from an EMBL/GenBank/DDBJ whole genome shotgun (WGS) entry which is preliminary data.</text>
</comment>
<reference evidence="2 3" key="1">
    <citation type="journal article" date="2014" name="PLoS Genet.">
        <title>Phylogenetically driven sequencing of extremely halophilic archaea reveals strategies for static and dynamic osmo-response.</title>
        <authorList>
            <person name="Becker E.A."/>
            <person name="Seitzer P.M."/>
            <person name="Tritt A."/>
            <person name="Larsen D."/>
            <person name="Krusor M."/>
            <person name="Yao A.I."/>
            <person name="Wu D."/>
            <person name="Madern D."/>
            <person name="Eisen J.A."/>
            <person name="Darling A.E."/>
            <person name="Facciotti M.T."/>
        </authorList>
    </citation>
    <scope>NUCLEOTIDE SEQUENCE [LARGE SCALE GENOMIC DNA]</scope>
    <source>
        <strain evidence="2 3">DSM 12278</strain>
    </source>
</reference>
<evidence type="ECO:0000313" key="3">
    <source>
        <dbReference type="Proteomes" id="UP000011554"/>
    </source>
</evidence>
<keyword evidence="1" id="KW-0472">Membrane</keyword>
<keyword evidence="1" id="KW-1133">Transmembrane helix</keyword>
<gene>
    <name evidence="2" type="ORF">C481_11225</name>
</gene>
<dbReference type="PATRIC" id="fig|29540.5.peg.2271"/>
<dbReference type="AlphaFoldDB" id="M0AR46"/>
<organism evidence="2 3">
    <name type="scientific">Natrialba asiatica (strain ATCC 700177 / DSM 12278 / JCM 9576 / FERM P-10747 / NBRC 102637 / 172P1)</name>
    <dbReference type="NCBI Taxonomy" id="29540"/>
    <lineage>
        <taxon>Archaea</taxon>
        <taxon>Methanobacteriati</taxon>
        <taxon>Methanobacteriota</taxon>
        <taxon>Stenosarchaea group</taxon>
        <taxon>Halobacteria</taxon>
        <taxon>Halobacteriales</taxon>
        <taxon>Natrialbaceae</taxon>
        <taxon>Natrialba</taxon>
    </lineage>
</organism>